<keyword evidence="2" id="KW-1185">Reference proteome</keyword>
<organism evidence="1 2">
    <name type="scientific">Postechiella marina</name>
    <dbReference type="NCBI Taxonomy" id="943941"/>
    <lineage>
        <taxon>Bacteria</taxon>
        <taxon>Pseudomonadati</taxon>
        <taxon>Bacteroidota</taxon>
        <taxon>Flavobacteriia</taxon>
        <taxon>Flavobacteriales</taxon>
        <taxon>Flavobacteriaceae</taxon>
        <taxon>Postechiella</taxon>
    </lineage>
</organism>
<dbReference type="RefSeq" id="WP_344787351.1">
    <property type="nucleotide sequence ID" value="NZ_BAABCA010000002.1"/>
</dbReference>
<name>A0ABP8C5Y4_9FLAO</name>
<comment type="caution">
    <text evidence="1">The sequence shown here is derived from an EMBL/GenBank/DDBJ whole genome shotgun (WGS) entry which is preliminary data.</text>
</comment>
<evidence type="ECO:0000313" key="2">
    <source>
        <dbReference type="Proteomes" id="UP001501496"/>
    </source>
</evidence>
<reference evidence="2" key="1">
    <citation type="journal article" date="2019" name="Int. J. Syst. Evol. Microbiol.">
        <title>The Global Catalogue of Microorganisms (GCM) 10K type strain sequencing project: providing services to taxonomists for standard genome sequencing and annotation.</title>
        <authorList>
            <consortium name="The Broad Institute Genomics Platform"/>
            <consortium name="The Broad Institute Genome Sequencing Center for Infectious Disease"/>
            <person name="Wu L."/>
            <person name="Ma J."/>
        </authorList>
    </citation>
    <scope>NUCLEOTIDE SEQUENCE [LARGE SCALE GENOMIC DNA]</scope>
    <source>
        <strain evidence="2">JCM 17630</strain>
    </source>
</reference>
<protein>
    <submittedName>
        <fullName evidence="1">Uncharacterized protein</fullName>
    </submittedName>
</protein>
<accession>A0ABP8C5Y4</accession>
<dbReference type="EMBL" id="BAABCA010000002">
    <property type="protein sequence ID" value="GAA4234266.1"/>
    <property type="molecule type" value="Genomic_DNA"/>
</dbReference>
<sequence length="195" mass="22891">MKLLKKTQFKAYNWLNFESLPESDGYKFELYSKLDIDVTEITILFYSLFKKFIDDLQVGQFGINSEWGDFCIDTWDLHNDRYNYSPEGKSNSTAAYLTMLIENEIGPDYNGFCRSLNWDKFLPIVLDCILNHMASYSIMIYAPKHDFVFYFHHTGSIGIFYKELNDGVKHIIERAKIEDLDIRNANDERVMVQIG</sequence>
<dbReference type="Proteomes" id="UP001501496">
    <property type="component" value="Unassembled WGS sequence"/>
</dbReference>
<evidence type="ECO:0000313" key="1">
    <source>
        <dbReference type="EMBL" id="GAA4234266.1"/>
    </source>
</evidence>
<gene>
    <name evidence="1" type="ORF">GCM10022291_13310</name>
</gene>
<proteinExistence type="predicted"/>